<dbReference type="InterPro" id="IPR050739">
    <property type="entry name" value="MFP"/>
</dbReference>
<evidence type="ECO:0000256" key="2">
    <source>
        <dbReference type="ARBA" id="ARBA00009477"/>
    </source>
</evidence>
<dbReference type="Pfam" id="PF26002">
    <property type="entry name" value="Beta-barrel_AprE"/>
    <property type="match status" value="1"/>
</dbReference>
<keyword evidence="4 9" id="KW-1003">Cell membrane</keyword>
<keyword evidence="7 9" id="KW-1133">Transmembrane helix</keyword>
<keyword evidence="6 9" id="KW-0812">Transmembrane</keyword>
<keyword evidence="5 9" id="KW-0997">Cell inner membrane</keyword>
<comment type="similarity">
    <text evidence="2 9">Belongs to the membrane fusion protein (MFP) (TC 8.A.1) family.</text>
</comment>
<dbReference type="Proteomes" id="UP001595632">
    <property type="component" value="Unassembled WGS sequence"/>
</dbReference>
<evidence type="ECO:0000313" key="15">
    <source>
        <dbReference type="Proteomes" id="UP001595632"/>
    </source>
</evidence>
<dbReference type="NCBIfam" id="TIGR01843">
    <property type="entry name" value="type_I_hlyD"/>
    <property type="match status" value="1"/>
</dbReference>
<evidence type="ECO:0000313" key="14">
    <source>
        <dbReference type="EMBL" id="MFC3141503.1"/>
    </source>
</evidence>
<comment type="caution">
    <text evidence="14">The sequence shown here is derived from an EMBL/GenBank/DDBJ whole genome shotgun (WGS) entry which is preliminary data.</text>
</comment>
<dbReference type="RefSeq" id="WP_275632236.1">
    <property type="nucleotide sequence ID" value="NZ_JARGYD010000002.1"/>
</dbReference>
<evidence type="ECO:0000256" key="1">
    <source>
        <dbReference type="ARBA" id="ARBA00004377"/>
    </source>
</evidence>
<dbReference type="EMBL" id="JBHRTB010000010">
    <property type="protein sequence ID" value="MFC3141503.1"/>
    <property type="molecule type" value="Genomic_DNA"/>
</dbReference>
<dbReference type="Gene3D" id="2.40.50.100">
    <property type="match status" value="1"/>
</dbReference>
<dbReference type="InterPro" id="IPR058781">
    <property type="entry name" value="HH_AprE-like"/>
</dbReference>
<reference evidence="15" key="1">
    <citation type="journal article" date="2019" name="Int. J. Syst. Evol. Microbiol.">
        <title>The Global Catalogue of Microorganisms (GCM) 10K type strain sequencing project: providing services to taxonomists for standard genome sequencing and annotation.</title>
        <authorList>
            <consortium name="The Broad Institute Genomics Platform"/>
            <consortium name="The Broad Institute Genome Sequencing Center for Infectious Disease"/>
            <person name="Wu L."/>
            <person name="Ma J."/>
        </authorList>
    </citation>
    <scope>NUCLEOTIDE SEQUENCE [LARGE SCALE GENOMIC DNA]</scope>
    <source>
        <strain evidence="15">KCTC 52366</strain>
    </source>
</reference>
<organism evidence="14 15">
    <name type="scientific">Psychromarinibacter halotolerans</name>
    <dbReference type="NCBI Taxonomy" id="1775175"/>
    <lineage>
        <taxon>Bacteria</taxon>
        <taxon>Pseudomonadati</taxon>
        <taxon>Pseudomonadota</taxon>
        <taxon>Alphaproteobacteria</taxon>
        <taxon>Rhodobacterales</taxon>
        <taxon>Paracoccaceae</taxon>
        <taxon>Psychromarinibacter</taxon>
    </lineage>
</organism>
<name>A0ABV7GML9_9RHOB</name>
<feature type="domain" description="AprE-like beta-barrel" evidence="13">
    <location>
        <begin position="340"/>
        <end position="430"/>
    </location>
</feature>
<dbReference type="Pfam" id="PF25994">
    <property type="entry name" value="HH_AprE"/>
    <property type="match status" value="1"/>
</dbReference>
<evidence type="ECO:0000256" key="4">
    <source>
        <dbReference type="ARBA" id="ARBA00022475"/>
    </source>
</evidence>
<keyword evidence="10" id="KW-0175">Coiled coil</keyword>
<sequence>MSQTKIQIGGAPSGGGSGGGNKGGPISAKRYLWLGALILLVLVGGFGGWAVFSQLAGAVVVGGQVEVDQNRQVVQHPDGGVVAEIAVDEGDFVEAGDILLQLDPTLLRSELAIVESQLFELMARRGRLDAERDEAEEIVFDEELVAIAENRPEVQELIDGQRNLFEARRETMAREIETLEKRRRQIETQITGIESQQTSMERQLGLITVELDNQRGLLESGLTQTATVLNLEREHADLTGRQGEMVAEQGLAQERITEIELEILKLGTGRREEAITQLRDLQFRELELAEQRRSLLERLSRLDIRAPVSGIVYGKTVYTPRSVIRPADPVMYLIPQDRPLIIAVRVSPTDIDKVYPGQDVRIRFSAFDSRTTPELTGVVTLLSADSFVDENAGVAYYRAEIQLPEDELGKLPETLQLIPGMPVEAFLRTEDRSPMNYFVQPLATYFARAFRES</sequence>
<feature type="region of interest" description="Disordered" evidence="11">
    <location>
        <begin position="1"/>
        <end position="21"/>
    </location>
</feature>
<evidence type="ECO:0000256" key="6">
    <source>
        <dbReference type="ARBA" id="ARBA00022692"/>
    </source>
</evidence>
<evidence type="ECO:0000256" key="9">
    <source>
        <dbReference type="RuleBase" id="RU365093"/>
    </source>
</evidence>
<dbReference type="PANTHER" id="PTHR30386:SF17">
    <property type="entry name" value="ALKALINE PROTEASE SECRETION PROTEIN APRE"/>
    <property type="match status" value="1"/>
</dbReference>
<feature type="coiled-coil region" evidence="10">
    <location>
        <begin position="162"/>
        <end position="196"/>
    </location>
</feature>
<evidence type="ECO:0000256" key="7">
    <source>
        <dbReference type="ARBA" id="ARBA00022989"/>
    </source>
</evidence>
<keyword evidence="8 9" id="KW-0472">Membrane</keyword>
<evidence type="ECO:0000256" key="8">
    <source>
        <dbReference type="ARBA" id="ARBA00023136"/>
    </source>
</evidence>
<dbReference type="InterPro" id="IPR010129">
    <property type="entry name" value="T1SS_HlyD"/>
</dbReference>
<keyword evidence="3 9" id="KW-0813">Transport</keyword>
<feature type="compositionally biased region" description="Gly residues" evidence="11">
    <location>
        <begin position="11"/>
        <end position="21"/>
    </location>
</feature>
<evidence type="ECO:0000259" key="12">
    <source>
        <dbReference type="Pfam" id="PF25994"/>
    </source>
</evidence>
<dbReference type="Gene3D" id="2.40.30.170">
    <property type="match status" value="1"/>
</dbReference>
<keyword evidence="15" id="KW-1185">Reference proteome</keyword>
<dbReference type="InterPro" id="IPR058982">
    <property type="entry name" value="Beta-barrel_AprE"/>
</dbReference>
<feature type="domain" description="AprE-like long alpha-helical hairpin" evidence="12">
    <location>
        <begin position="108"/>
        <end position="295"/>
    </location>
</feature>
<protein>
    <recommendedName>
        <fullName evidence="9">Membrane fusion protein (MFP) family protein</fullName>
    </recommendedName>
</protein>
<evidence type="ECO:0000259" key="13">
    <source>
        <dbReference type="Pfam" id="PF26002"/>
    </source>
</evidence>
<evidence type="ECO:0000256" key="3">
    <source>
        <dbReference type="ARBA" id="ARBA00022448"/>
    </source>
</evidence>
<comment type="subcellular location">
    <subcellularLocation>
        <location evidence="1 9">Cell inner membrane</location>
        <topology evidence="1 9">Single-pass membrane protein</topology>
    </subcellularLocation>
</comment>
<dbReference type="PANTHER" id="PTHR30386">
    <property type="entry name" value="MEMBRANE FUSION SUBUNIT OF EMRAB-TOLC MULTIDRUG EFFLUX PUMP"/>
    <property type="match status" value="1"/>
</dbReference>
<evidence type="ECO:0000256" key="10">
    <source>
        <dbReference type="SAM" id="Coils"/>
    </source>
</evidence>
<gene>
    <name evidence="14" type="ORF">ACFOGP_02225</name>
</gene>
<evidence type="ECO:0000256" key="5">
    <source>
        <dbReference type="ARBA" id="ARBA00022519"/>
    </source>
</evidence>
<accession>A0ABV7GML9</accession>
<feature type="transmembrane region" description="Helical" evidence="9">
    <location>
        <begin position="31"/>
        <end position="52"/>
    </location>
</feature>
<proteinExistence type="inferred from homology"/>
<dbReference type="PRINTS" id="PR01490">
    <property type="entry name" value="RTXTOXIND"/>
</dbReference>
<evidence type="ECO:0000256" key="11">
    <source>
        <dbReference type="SAM" id="MobiDB-lite"/>
    </source>
</evidence>